<evidence type="ECO:0000313" key="2">
    <source>
        <dbReference type="Proteomes" id="UP000694521"/>
    </source>
</evidence>
<sequence>VSAKLLDETVGGKFPNFPVGSSCSLPRVFARWLQWGCPRCSGTSDRSCSLEFSGWLANAKSKGKPSIRRKLECNRSVNVSSSHLFRDRYVNFLSGHSRT</sequence>
<evidence type="ECO:0000313" key="1">
    <source>
        <dbReference type="Ensembl" id="ENSACDP00005020616.1"/>
    </source>
</evidence>
<name>A0A8B9EDT1_ANSCY</name>
<keyword evidence="2" id="KW-1185">Reference proteome</keyword>
<dbReference type="Proteomes" id="UP000694521">
    <property type="component" value="Unplaced"/>
</dbReference>
<reference evidence="1" key="2">
    <citation type="submission" date="2025-09" db="UniProtKB">
        <authorList>
            <consortium name="Ensembl"/>
        </authorList>
    </citation>
    <scope>IDENTIFICATION</scope>
</reference>
<proteinExistence type="predicted"/>
<reference evidence="1" key="1">
    <citation type="submission" date="2025-08" db="UniProtKB">
        <authorList>
            <consortium name="Ensembl"/>
        </authorList>
    </citation>
    <scope>IDENTIFICATION</scope>
</reference>
<protein>
    <submittedName>
        <fullName evidence="1">Uncharacterized protein</fullName>
    </submittedName>
</protein>
<accession>A0A8B9EDT1</accession>
<dbReference type="Ensembl" id="ENSACDT00005024662.1">
    <property type="protein sequence ID" value="ENSACDP00005020616.1"/>
    <property type="gene ID" value="ENSACDG00005014938.1"/>
</dbReference>
<organism evidence="1 2">
    <name type="scientific">Anser cygnoides</name>
    <name type="common">Swan goose</name>
    <dbReference type="NCBI Taxonomy" id="8845"/>
    <lineage>
        <taxon>Eukaryota</taxon>
        <taxon>Metazoa</taxon>
        <taxon>Chordata</taxon>
        <taxon>Craniata</taxon>
        <taxon>Vertebrata</taxon>
        <taxon>Euteleostomi</taxon>
        <taxon>Archelosauria</taxon>
        <taxon>Archosauria</taxon>
        <taxon>Dinosauria</taxon>
        <taxon>Saurischia</taxon>
        <taxon>Theropoda</taxon>
        <taxon>Coelurosauria</taxon>
        <taxon>Aves</taxon>
        <taxon>Neognathae</taxon>
        <taxon>Galloanserae</taxon>
        <taxon>Anseriformes</taxon>
        <taxon>Anatidae</taxon>
        <taxon>Anserinae</taxon>
        <taxon>Anser</taxon>
    </lineage>
</organism>
<dbReference type="AlphaFoldDB" id="A0A8B9EDT1"/>